<dbReference type="SUPFAM" id="SSF53850">
    <property type="entry name" value="Periplasmic binding protein-like II"/>
    <property type="match status" value="1"/>
</dbReference>
<name>A0A316TC05_9ACTN</name>
<dbReference type="EMBL" id="QGDD01000007">
    <property type="protein sequence ID" value="PWN01903.1"/>
    <property type="molecule type" value="Genomic_DNA"/>
</dbReference>
<feature type="signal peptide" evidence="1">
    <location>
        <begin position="1"/>
        <end position="20"/>
    </location>
</feature>
<dbReference type="GO" id="GO:0043190">
    <property type="term" value="C:ATP-binding cassette (ABC) transporter complex"/>
    <property type="evidence" value="ECO:0007669"/>
    <property type="project" value="InterPro"/>
</dbReference>
<protein>
    <submittedName>
        <fullName evidence="3">Amino acid ABC transporter substrate-binding protein</fullName>
    </submittedName>
</protein>
<sequence>MTLRRTLFAAVLSGSLILTAGCAGDDVADDDADNDSGSGGGAVTIASQSFDEAALVTAMYEELLDDAGYEVTKKLVDTRPAYLSEFPASVDIVPEYVAGLGDQLNTDANGEGAEPISSSDLDATLEAMQPLLDEKGVTLLDPSEAASQNAYFVTQEYSDDNGVTKLSDLEGESIKLAAAPDCEGRDDCEAGLADVYGIDIELLPLGYASPQTYQSVIDGESQLGQTGTLDGTLDDQGLVLLEDDRGIQPAQNLVPAVSSEFLAEHEDVAEPLNALMAALDNETLGELIARVSIDRETPEDVAEDFLEQEGLID</sequence>
<evidence type="ECO:0000256" key="1">
    <source>
        <dbReference type="SAM" id="SignalP"/>
    </source>
</evidence>
<accession>A0A316TC05</accession>
<feature type="domain" description="ABC-type glycine betaine transport system substrate-binding" evidence="2">
    <location>
        <begin position="42"/>
        <end position="308"/>
    </location>
</feature>
<evidence type="ECO:0000313" key="3">
    <source>
        <dbReference type="EMBL" id="PWN01903.1"/>
    </source>
</evidence>
<dbReference type="CDD" id="cd13606">
    <property type="entry name" value="PBP2_ProX_like"/>
    <property type="match status" value="1"/>
</dbReference>
<dbReference type="AlphaFoldDB" id="A0A316TC05"/>
<organism evidence="3 4">
    <name type="scientific">Nocardioides silvaticus</name>
    <dbReference type="NCBI Taxonomy" id="2201891"/>
    <lineage>
        <taxon>Bacteria</taxon>
        <taxon>Bacillati</taxon>
        <taxon>Actinomycetota</taxon>
        <taxon>Actinomycetes</taxon>
        <taxon>Propionibacteriales</taxon>
        <taxon>Nocardioidaceae</taxon>
        <taxon>Nocardioides</taxon>
    </lineage>
</organism>
<dbReference type="Pfam" id="PF04069">
    <property type="entry name" value="OpuAC"/>
    <property type="match status" value="1"/>
</dbReference>
<feature type="chain" id="PRO_5038420519" evidence="1">
    <location>
        <begin position="21"/>
        <end position="313"/>
    </location>
</feature>
<dbReference type="Gene3D" id="3.40.190.120">
    <property type="entry name" value="Osmoprotection protein (prox), domain 2"/>
    <property type="match status" value="1"/>
</dbReference>
<keyword evidence="1" id="KW-0732">Signal</keyword>
<proteinExistence type="predicted"/>
<dbReference type="PROSITE" id="PS51257">
    <property type="entry name" value="PROKAR_LIPOPROTEIN"/>
    <property type="match status" value="1"/>
</dbReference>
<comment type="caution">
    <text evidence="3">The sequence shown here is derived from an EMBL/GenBank/DDBJ whole genome shotgun (WGS) entry which is preliminary data.</text>
</comment>
<dbReference type="GO" id="GO:0022857">
    <property type="term" value="F:transmembrane transporter activity"/>
    <property type="evidence" value="ECO:0007669"/>
    <property type="project" value="InterPro"/>
</dbReference>
<dbReference type="Gene3D" id="3.40.190.10">
    <property type="entry name" value="Periplasmic binding protein-like II"/>
    <property type="match status" value="1"/>
</dbReference>
<dbReference type="InterPro" id="IPR007210">
    <property type="entry name" value="ABC_Gly_betaine_transp_sub-bd"/>
</dbReference>
<keyword evidence="4" id="KW-1185">Reference proteome</keyword>
<gene>
    <name evidence="3" type="ORF">DJ010_15245</name>
</gene>
<evidence type="ECO:0000259" key="2">
    <source>
        <dbReference type="Pfam" id="PF04069"/>
    </source>
</evidence>
<dbReference type="RefSeq" id="WP_109695281.1">
    <property type="nucleotide sequence ID" value="NZ_QGDD01000007.1"/>
</dbReference>
<dbReference type="Proteomes" id="UP000245507">
    <property type="component" value="Unassembled WGS sequence"/>
</dbReference>
<dbReference type="OrthoDB" id="9781705at2"/>
<reference evidence="3 4" key="1">
    <citation type="submission" date="2018-05" db="EMBL/GenBank/DDBJ databases">
        <title>Nocardioides silvaticus genome.</title>
        <authorList>
            <person name="Li C."/>
            <person name="Wang G."/>
        </authorList>
    </citation>
    <scope>NUCLEOTIDE SEQUENCE [LARGE SCALE GENOMIC DNA]</scope>
    <source>
        <strain evidence="3 4">CCTCC AB 2018079</strain>
    </source>
</reference>
<evidence type="ECO:0000313" key="4">
    <source>
        <dbReference type="Proteomes" id="UP000245507"/>
    </source>
</evidence>